<dbReference type="HOGENOM" id="CLU_372190_0_0_1"/>
<dbReference type="OrthoDB" id="3171339at2759"/>
<dbReference type="AlphaFoldDB" id="L8WK36"/>
<dbReference type="EMBL" id="AFRT01002829">
    <property type="protein sequence ID" value="ELU37173.1"/>
    <property type="molecule type" value="Genomic_DNA"/>
</dbReference>
<gene>
    <name evidence="3" type="ORF">AG1IA_08797</name>
</gene>
<feature type="region of interest" description="Disordered" evidence="1">
    <location>
        <begin position="295"/>
        <end position="474"/>
    </location>
</feature>
<reference evidence="3 4" key="1">
    <citation type="journal article" date="2013" name="Nat. Commun.">
        <title>The evolution and pathogenic mechanisms of the rice sheath blight pathogen.</title>
        <authorList>
            <person name="Zheng A."/>
            <person name="Lin R."/>
            <person name="Xu L."/>
            <person name="Qin P."/>
            <person name="Tang C."/>
            <person name="Ai P."/>
            <person name="Zhang D."/>
            <person name="Liu Y."/>
            <person name="Sun Z."/>
            <person name="Feng H."/>
            <person name="Wang Y."/>
            <person name="Chen Y."/>
            <person name="Liang X."/>
            <person name="Fu R."/>
            <person name="Li Q."/>
            <person name="Zhang J."/>
            <person name="Yu X."/>
            <person name="Xie Z."/>
            <person name="Ding L."/>
            <person name="Guan P."/>
            <person name="Tang J."/>
            <person name="Liang Y."/>
            <person name="Wang S."/>
            <person name="Deng Q."/>
            <person name="Li S."/>
            <person name="Zhu J."/>
            <person name="Wang L."/>
            <person name="Liu H."/>
            <person name="Li P."/>
        </authorList>
    </citation>
    <scope>NUCLEOTIDE SEQUENCE [LARGE SCALE GENOMIC DNA]</scope>
    <source>
        <strain evidence="4">AG-1 IA</strain>
    </source>
</reference>
<accession>L8WK36</accession>
<feature type="compositionally biased region" description="Polar residues" evidence="1">
    <location>
        <begin position="404"/>
        <end position="428"/>
    </location>
</feature>
<feature type="compositionally biased region" description="Polar residues" evidence="1">
    <location>
        <begin position="363"/>
        <end position="381"/>
    </location>
</feature>
<keyword evidence="4" id="KW-1185">Reference proteome</keyword>
<protein>
    <recommendedName>
        <fullName evidence="2">CcmS related domain-containing protein</fullName>
    </recommendedName>
</protein>
<feature type="compositionally biased region" description="Polar residues" evidence="1">
    <location>
        <begin position="569"/>
        <end position="594"/>
    </location>
</feature>
<sequence>MRCVYYHSHRKSHSLGVLLLAPLARVAHPGSFHLTFCWNLNLRAYAALNFCQLEERNAVVSNLLPGTQHLPTPDPNAGRLRPRCRDLCCSTTFIDTVLPAFSSTKQARINYIYSPTISPPVPAIGGKDLRADEALLGLSDWELGDHSTRYPQSLLSSSFDGSRSGGNTVGGSVIGSTVMHSSVGGSDVSRPSLAIPSTKASETSSGMSPTRSEATHVRRKKPPALSPEPVDISAHSSTASGSPPKSSVSRIPVDGVVRPGHIVPPDWSAAAVSVLGSAPPSVVAPTPAPASIIGSTMMSSTLNPPSSYKQLQNRRSSQPAPRTSPSGYSHSHSHSQPLVSAPTLPPIAASPRTSVADAPPNPTTLYSNSSGFAQGQNSLAHQTGLKPTSLVPQSSSVHSERMKPSQSSLSTHSVIPKPTVTSSRSQLLQVPPPSQGFSSLSHSSPASIVGSHISEQSSQGSRALPVPPHSTISTAQQAPAVALSMDHTPSSSIQAWRTGITTSSSRGWGTPFNTQTPQQNISHLAYGSMASIPPTAHPHPSNFRLDHLSSRTQGQLSVPPPPTRRYSYDTPTSGLPLPSQLSTTLDGYTSSPDVSNDGKPAIQRAPSKLRRKLTKNRGWVPNTTAAAAPAASTSTVAPAPRLEGALAPRPQISSARGSPPRVIQSGGQALVPAQRAFIGSHRPAQERILWGLPLDRDPRVRHAIQKIERIKEAEQFVDTKMKGAVICNVDYRSPNHPEDLAFDWITYKDAQKTLDSTLQKSVTRTDPTNTVLVVIFLLSPSLNSLAIWRKSLSIDPTKFDRVLAYRVNKVKRETADQEKDMVIKL</sequence>
<feature type="compositionally biased region" description="Polar residues" evidence="1">
    <location>
        <begin position="198"/>
        <end position="212"/>
    </location>
</feature>
<feature type="domain" description="CcmS related" evidence="2">
    <location>
        <begin position="672"/>
        <end position="794"/>
    </location>
</feature>
<evidence type="ECO:0000313" key="3">
    <source>
        <dbReference type="EMBL" id="ELU37173.1"/>
    </source>
</evidence>
<name>L8WK36_THACA</name>
<feature type="compositionally biased region" description="Polar residues" evidence="1">
    <location>
        <begin position="435"/>
        <end position="446"/>
    </location>
</feature>
<feature type="compositionally biased region" description="Polar residues" evidence="1">
    <location>
        <begin position="295"/>
        <end position="323"/>
    </location>
</feature>
<organism evidence="3 4">
    <name type="scientific">Thanatephorus cucumeris (strain AG1-IA)</name>
    <name type="common">Rice sheath blight fungus</name>
    <name type="synonym">Rhizoctonia solani</name>
    <dbReference type="NCBI Taxonomy" id="983506"/>
    <lineage>
        <taxon>Eukaryota</taxon>
        <taxon>Fungi</taxon>
        <taxon>Dikarya</taxon>
        <taxon>Basidiomycota</taxon>
        <taxon>Agaricomycotina</taxon>
        <taxon>Agaricomycetes</taxon>
        <taxon>Cantharellales</taxon>
        <taxon>Ceratobasidiaceae</taxon>
        <taxon>Rhizoctonia</taxon>
        <taxon>Rhizoctonia solani AG-1</taxon>
    </lineage>
</organism>
<feature type="region of interest" description="Disordered" evidence="1">
    <location>
        <begin position="551"/>
        <end position="637"/>
    </location>
</feature>
<evidence type="ECO:0000259" key="2">
    <source>
        <dbReference type="Pfam" id="PF26617"/>
    </source>
</evidence>
<feature type="compositionally biased region" description="Low complexity" evidence="1">
    <location>
        <begin position="620"/>
        <end position="637"/>
    </location>
</feature>
<evidence type="ECO:0000256" key="1">
    <source>
        <dbReference type="SAM" id="MobiDB-lite"/>
    </source>
</evidence>
<dbReference type="Pfam" id="PF26617">
    <property type="entry name" value="CcmS-like"/>
    <property type="match status" value="1"/>
</dbReference>
<dbReference type="InterPro" id="IPR058258">
    <property type="entry name" value="CcmS-like"/>
</dbReference>
<feature type="region of interest" description="Disordered" evidence="1">
    <location>
        <begin position="182"/>
        <end position="252"/>
    </location>
</feature>
<feature type="compositionally biased region" description="Low complexity" evidence="1">
    <location>
        <begin position="236"/>
        <end position="249"/>
    </location>
</feature>
<evidence type="ECO:0000313" key="4">
    <source>
        <dbReference type="Proteomes" id="UP000011668"/>
    </source>
</evidence>
<comment type="caution">
    <text evidence="3">The sequence shown here is derived from an EMBL/GenBank/DDBJ whole genome shotgun (WGS) entry which is preliminary data.</text>
</comment>
<proteinExistence type="predicted"/>
<dbReference type="STRING" id="983506.L8WK36"/>
<dbReference type="Proteomes" id="UP000011668">
    <property type="component" value="Unassembled WGS sequence"/>
</dbReference>